<dbReference type="Proteomes" id="UP000054776">
    <property type="component" value="Unassembled WGS sequence"/>
</dbReference>
<comment type="caution">
    <text evidence="1">The sequence shown here is derived from an EMBL/GenBank/DDBJ whole genome shotgun (WGS) entry which is preliminary data.</text>
</comment>
<organism evidence="1 2">
    <name type="scientific">Trichinella spiralis</name>
    <name type="common">Trichina worm</name>
    <dbReference type="NCBI Taxonomy" id="6334"/>
    <lineage>
        <taxon>Eukaryota</taxon>
        <taxon>Metazoa</taxon>
        <taxon>Ecdysozoa</taxon>
        <taxon>Nematoda</taxon>
        <taxon>Enoplea</taxon>
        <taxon>Dorylaimia</taxon>
        <taxon>Trichinellida</taxon>
        <taxon>Trichinellidae</taxon>
        <taxon>Trichinella</taxon>
    </lineage>
</organism>
<dbReference type="AlphaFoldDB" id="A0A0V0YPS0"/>
<reference evidence="1 2" key="1">
    <citation type="submission" date="2015-01" db="EMBL/GenBank/DDBJ databases">
        <title>Evolution of Trichinella species and genotypes.</title>
        <authorList>
            <person name="Korhonen P.K."/>
            <person name="Edoardo P."/>
            <person name="Giuseppe L.R."/>
            <person name="Gasser R.B."/>
        </authorList>
    </citation>
    <scope>NUCLEOTIDE SEQUENCE [LARGE SCALE GENOMIC DNA]</scope>
    <source>
        <strain evidence="1">ISS3</strain>
    </source>
</reference>
<feature type="non-terminal residue" evidence="1">
    <location>
        <position position="1"/>
    </location>
</feature>
<evidence type="ECO:0000313" key="1">
    <source>
        <dbReference type="EMBL" id="KRY02254.1"/>
    </source>
</evidence>
<name>A0A0V0YPS0_TRISP</name>
<evidence type="ECO:0000313" key="2">
    <source>
        <dbReference type="Proteomes" id="UP000054776"/>
    </source>
</evidence>
<dbReference type="EMBL" id="JYDH01006413">
    <property type="protein sequence ID" value="KRY02254.1"/>
    <property type="molecule type" value="Genomic_DNA"/>
</dbReference>
<sequence length="63" mass="7066">LQYCRIPKSRIGKCGRTESKCKEGRSSERLVRTLLKGIRLTVRNNGSSSGIRTLRACSRNVQS</sequence>
<proteinExistence type="predicted"/>
<dbReference type="OrthoDB" id="10552743at2759"/>
<gene>
    <name evidence="1" type="ORF">T01_11819</name>
</gene>
<accession>A0A0V0YPS0</accession>
<dbReference type="InParanoid" id="A0A0V0YPS0"/>
<protein>
    <submittedName>
        <fullName evidence="1">Uncharacterized protein</fullName>
    </submittedName>
</protein>
<keyword evidence="2" id="KW-1185">Reference proteome</keyword>